<gene>
    <name evidence="2" type="ORF">BO88DRAFT_52208</name>
</gene>
<keyword evidence="1" id="KW-0472">Membrane</keyword>
<keyword evidence="1" id="KW-1133">Transmembrane helix</keyword>
<feature type="transmembrane region" description="Helical" evidence="1">
    <location>
        <begin position="45"/>
        <end position="67"/>
    </location>
</feature>
<name>A0A319B7L0_ASPVC</name>
<dbReference type="OrthoDB" id="4490240at2759"/>
<evidence type="ECO:0000256" key="1">
    <source>
        <dbReference type="SAM" id="Phobius"/>
    </source>
</evidence>
<dbReference type="AlphaFoldDB" id="A0A319B7L0"/>
<accession>A0A319B7L0</accession>
<evidence type="ECO:0000313" key="3">
    <source>
        <dbReference type="Proteomes" id="UP000248405"/>
    </source>
</evidence>
<evidence type="ECO:0000313" key="2">
    <source>
        <dbReference type="EMBL" id="PYH68816.1"/>
    </source>
</evidence>
<keyword evidence="1" id="KW-0812">Transmembrane</keyword>
<organism evidence="2 3">
    <name type="scientific">Aspergillus vadensis (strain CBS 113365 / IMI 142717 / IBT 24658)</name>
    <dbReference type="NCBI Taxonomy" id="1448311"/>
    <lineage>
        <taxon>Eukaryota</taxon>
        <taxon>Fungi</taxon>
        <taxon>Dikarya</taxon>
        <taxon>Ascomycota</taxon>
        <taxon>Pezizomycotina</taxon>
        <taxon>Eurotiomycetes</taxon>
        <taxon>Eurotiomycetidae</taxon>
        <taxon>Eurotiales</taxon>
        <taxon>Aspergillaceae</taxon>
        <taxon>Aspergillus</taxon>
        <taxon>Aspergillus subgen. Circumdati</taxon>
    </lineage>
</organism>
<dbReference type="EMBL" id="KZ821625">
    <property type="protein sequence ID" value="PYH68816.1"/>
    <property type="molecule type" value="Genomic_DNA"/>
</dbReference>
<dbReference type="RefSeq" id="XP_025562610.1">
    <property type="nucleotide sequence ID" value="XM_025712937.1"/>
</dbReference>
<proteinExistence type="predicted"/>
<sequence>MSCSVLYRNPRSSIHMPKVRVVLRIHLSIRYVLNVQKEGAVSTPIIHRFVVLMLALMHLLCFSRSIFAYTKMTDNGKPKIKKIKIQDNARG</sequence>
<reference evidence="2" key="1">
    <citation type="submission" date="2016-12" db="EMBL/GenBank/DDBJ databases">
        <title>The genomes of Aspergillus section Nigri reveals drivers in fungal speciation.</title>
        <authorList>
            <consortium name="DOE Joint Genome Institute"/>
            <person name="Vesth T.C."/>
            <person name="Nybo J."/>
            <person name="Theobald S."/>
            <person name="Brandl J."/>
            <person name="Frisvad J.C."/>
            <person name="Nielsen K.F."/>
            <person name="Lyhne E.K."/>
            <person name="Kogle M.E."/>
            <person name="Kuo A."/>
            <person name="Riley R."/>
            <person name="Clum A."/>
            <person name="Nolan M."/>
            <person name="Lipzen A."/>
            <person name="Salamov A."/>
            <person name="Henrissat B."/>
            <person name="Wiebenga A."/>
            <person name="De Vries R.P."/>
            <person name="Grigoriev I.V."/>
            <person name="Mortensen U.H."/>
            <person name="Andersen M.R."/>
            <person name="Baker S.E."/>
        </authorList>
    </citation>
    <scope>NUCLEOTIDE SEQUENCE [LARGE SCALE GENOMIC DNA]</scope>
    <source>
        <strain evidence="2">CBS 113365</strain>
    </source>
</reference>
<dbReference type="Proteomes" id="UP000248405">
    <property type="component" value="Unassembled WGS sequence"/>
</dbReference>
<dbReference type="GeneID" id="37217529"/>
<keyword evidence="3" id="KW-1185">Reference proteome</keyword>
<protein>
    <submittedName>
        <fullName evidence="2">Uncharacterized protein</fullName>
    </submittedName>
</protein>